<dbReference type="InterPro" id="IPR011978">
    <property type="entry name" value="YgfB-like"/>
</dbReference>
<name>A0A1J5RRM4_9ZZZZ</name>
<protein>
    <recommendedName>
        <fullName evidence="3">YecA family protein</fullName>
    </recommendedName>
</protein>
<evidence type="ECO:0000256" key="1">
    <source>
        <dbReference type="SAM" id="MobiDB-lite"/>
    </source>
</evidence>
<reference evidence="2" key="1">
    <citation type="submission" date="2016-10" db="EMBL/GenBank/DDBJ databases">
        <title>Sequence of Gallionella enrichment culture.</title>
        <authorList>
            <person name="Poehlein A."/>
            <person name="Muehling M."/>
            <person name="Daniel R."/>
        </authorList>
    </citation>
    <scope>NUCLEOTIDE SEQUENCE</scope>
</reference>
<proteinExistence type="predicted"/>
<dbReference type="PANTHER" id="PTHR33747">
    <property type="entry name" value="UPF0225 PROTEIN SCO1677"/>
    <property type="match status" value="1"/>
</dbReference>
<dbReference type="Pfam" id="PF03695">
    <property type="entry name" value="UPF0149"/>
    <property type="match status" value="1"/>
</dbReference>
<gene>
    <name evidence="2" type="ORF">GALL_197190</name>
</gene>
<dbReference type="EMBL" id="MLJW01000121">
    <property type="protein sequence ID" value="OIQ98290.1"/>
    <property type="molecule type" value="Genomic_DNA"/>
</dbReference>
<feature type="region of interest" description="Disordered" evidence="1">
    <location>
        <begin position="208"/>
        <end position="236"/>
    </location>
</feature>
<evidence type="ECO:0000313" key="2">
    <source>
        <dbReference type="EMBL" id="OIQ98290.1"/>
    </source>
</evidence>
<dbReference type="InterPro" id="IPR036255">
    <property type="entry name" value="YgfB-like_sf"/>
</dbReference>
<organism evidence="2">
    <name type="scientific">mine drainage metagenome</name>
    <dbReference type="NCBI Taxonomy" id="410659"/>
    <lineage>
        <taxon>unclassified sequences</taxon>
        <taxon>metagenomes</taxon>
        <taxon>ecological metagenomes</taxon>
    </lineage>
</organism>
<dbReference type="SUPFAM" id="SSF101327">
    <property type="entry name" value="YgfB-like"/>
    <property type="match status" value="1"/>
</dbReference>
<dbReference type="AlphaFoldDB" id="A0A1J5RRM4"/>
<sequence>MPKQETSETEVTLALSEKEMDELDSFLMSDATTNEVMLLDCLDGFLTAIVSGPAMPNPGEWIPRVWGPTTEDAPTFASGTQAERITGLMTRHLNAIGWSLHQDPEHFEPVFDLQVYEGDEREYMDGEMWAHGYMTGINMRRDSWKALFESSHGPVALRPIYLLGAAEITEAEEELVKTPAQREELSKQIPASVGWIYKFWAPQRRAADSASGRTSENENPKISRNAPCSCGSGRKYKKCCGASHQVEA</sequence>
<accession>A0A1J5RRM4</accession>
<dbReference type="SUPFAM" id="SSF103642">
    <property type="entry name" value="Sec-C motif"/>
    <property type="match status" value="1"/>
</dbReference>
<comment type="caution">
    <text evidence="2">The sequence shown here is derived from an EMBL/GenBank/DDBJ whole genome shotgun (WGS) entry which is preliminary data.</text>
</comment>
<evidence type="ECO:0008006" key="3">
    <source>
        <dbReference type="Google" id="ProtNLM"/>
    </source>
</evidence>
<dbReference type="NCBIfam" id="TIGR02292">
    <property type="entry name" value="ygfB_yecA"/>
    <property type="match status" value="1"/>
</dbReference>
<dbReference type="Pfam" id="PF02810">
    <property type="entry name" value="SEC-C"/>
    <property type="match status" value="1"/>
</dbReference>
<dbReference type="PANTHER" id="PTHR33747:SF1">
    <property type="entry name" value="ADENYLATE CYCLASE-ASSOCIATED CAP C-TERMINAL DOMAIN-CONTAINING PROTEIN"/>
    <property type="match status" value="1"/>
</dbReference>
<dbReference type="Gene3D" id="3.10.450.50">
    <property type="match status" value="1"/>
</dbReference>
<dbReference type="InterPro" id="IPR004027">
    <property type="entry name" value="SEC_C_motif"/>
</dbReference>